<feature type="region of interest" description="Disordered" evidence="1">
    <location>
        <begin position="1"/>
        <end position="47"/>
    </location>
</feature>
<dbReference type="GO" id="GO:0051453">
    <property type="term" value="P:regulation of intracellular pH"/>
    <property type="evidence" value="ECO:0007669"/>
    <property type="project" value="TreeGrafter"/>
</dbReference>
<proteinExistence type="predicted"/>
<reference evidence="4" key="1">
    <citation type="submission" date="2022-11" db="UniProtKB">
        <authorList>
            <consortium name="WormBaseParasite"/>
        </authorList>
    </citation>
    <scope>IDENTIFICATION</scope>
</reference>
<dbReference type="GO" id="GO:0005886">
    <property type="term" value="C:plasma membrane"/>
    <property type="evidence" value="ECO:0007669"/>
    <property type="project" value="TreeGrafter"/>
</dbReference>
<dbReference type="GO" id="GO:0005452">
    <property type="term" value="F:solute:inorganic anion antiporter activity"/>
    <property type="evidence" value="ECO:0007669"/>
    <property type="project" value="InterPro"/>
</dbReference>
<evidence type="ECO:0000313" key="3">
    <source>
        <dbReference type="Proteomes" id="UP000887565"/>
    </source>
</evidence>
<dbReference type="InterPro" id="IPR016152">
    <property type="entry name" value="PTrfase/Anion_transptr"/>
</dbReference>
<dbReference type="GO" id="GO:0008510">
    <property type="term" value="F:sodium:bicarbonate symporter activity"/>
    <property type="evidence" value="ECO:0007669"/>
    <property type="project" value="TreeGrafter"/>
</dbReference>
<dbReference type="Pfam" id="PF07565">
    <property type="entry name" value="Band_3_cyto"/>
    <property type="match status" value="1"/>
</dbReference>
<evidence type="ECO:0000259" key="2">
    <source>
        <dbReference type="Pfam" id="PF07565"/>
    </source>
</evidence>
<dbReference type="GO" id="GO:0008509">
    <property type="term" value="F:monoatomic anion transmembrane transporter activity"/>
    <property type="evidence" value="ECO:0007669"/>
    <property type="project" value="InterPro"/>
</dbReference>
<dbReference type="PANTHER" id="PTHR11453">
    <property type="entry name" value="ANION EXCHANGE PROTEIN"/>
    <property type="match status" value="1"/>
</dbReference>
<sequence>MWVGTGIHMPAYPTGPKRPRHKQHSRTHKRHKRMPADAKEEEEDKKRLLGPGQRVQFLLNQDAEDGGGITGSDVETRRIFTEMVELADGQQEWRETARWVKFEEDVEEGGNRWSKPHVATLSLHSLFELRSCLLTGAVVLDLEATELTQVVGKILFLYENKYNLFPLKLASFQ</sequence>
<feature type="compositionally biased region" description="Basic residues" evidence="1">
    <location>
        <begin position="17"/>
        <end position="33"/>
    </location>
</feature>
<dbReference type="AlphaFoldDB" id="A0A915J1J5"/>
<dbReference type="PANTHER" id="PTHR11453:SF36">
    <property type="entry name" value="ANION EXCHANGE PROTEIN"/>
    <property type="match status" value="1"/>
</dbReference>
<organism evidence="3 4">
    <name type="scientific">Romanomermis culicivorax</name>
    <name type="common">Nematode worm</name>
    <dbReference type="NCBI Taxonomy" id="13658"/>
    <lineage>
        <taxon>Eukaryota</taxon>
        <taxon>Metazoa</taxon>
        <taxon>Ecdysozoa</taxon>
        <taxon>Nematoda</taxon>
        <taxon>Enoplea</taxon>
        <taxon>Dorylaimia</taxon>
        <taxon>Mermithida</taxon>
        <taxon>Mermithoidea</taxon>
        <taxon>Mermithidae</taxon>
        <taxon>Romanomermis</taxon>
    </lineage>
</organism>
<dbReference type="InterPro" id="IPR013769">
    <property type="entry name" value="Band3_cytoplasmic_dom"/>
</dbReference>
<dbReference type="SUPFAM" id="SSF55804">
    <property type="entry name" value="Phoshotransferase/anion transport protein"/>
    <property type="match status" value="1"/>
</dbReference>
<dbReference type="WBParaSite" id="nRc.2.0.1.t19969-RA">
    <property type="protein sequence ID" value="nRc.2.0.1.t19969-RA"/>
    <property type="gene ID" value="nRc.2.0.1.g19969"/>
</dbReference>
<dbReference type="OMA" id="PENETHD"/>
<evidence type="ECO:0000313" key="4">
    <source>
        <dbReference type="WBParaSite" id="nRc.2.0.1.t19969-RA"/>
    </source>
</evidence>
<dbReference type="Proteomes" id="UP000887565">
    <property type="component" value="Unplaced"/>
</dbReference>
<name>A0A915J1J5_ROMCU</name>
<feature type="domain" description="Band 3 cytoplasmic" evidence="2">
    <location>
        <begin position="78"/>
        <end position="155"/>
    </location>
</feature>
<dbReference type="Gene3D" id="3.40.930.10">
    <property type="entry name" value="Mannitol-specific EII, Chain A"/>
    <property type="match status" value="1"/>
</dbReference>
<accession>A0A915J1J5</accession>
<evidence type="ECO:0000256" key="1">
    <source>
        <dbReference type="SAM" id="MobiDB-lite"/>
    </source>
</evidence>
<protein>
    <submittedName>
        <fullName evidence="4">Band 3 cytoplasmic domain-containing protein</fullName>
    </submittedName>
</protein>
<keyword evidence="3" id="KW-1185">Reference proteome</keyword>
<dbReference type="InterPro" id="IPR003020">
    <property type="entry name" value="HCO3_transpt_euk"/>
</dbReference>